<evidence type="ECO:0000313" key="3">
    <source>
        <dbReference type="Proteomes" id="UP000236745"/>
    </source>
</evidence>
<keyword evidence="3" id="KW-1185">Reference proteome</keyword>
<gene>
    <name evidence="2" type="ORF">SAMN05444390_103474</name>
</gene>
<dbReference type="EMBL" id="FNVQ01000003">
    <property type="protein sequence ID" value="SEG71980.1"/>
    <property type="molecule type" value="Genomic_DNA"/>
</dbReference>
<feature type="signal peptide" evidence="1">
    <location>
        <begin position="1"/>
        <end position="24"/>
    </location>
</feature>
<keyword evidence="1" id="KW-0732">Signal</keyword>
<name>A0A1H6CG41_9GAMM</name>
<dbReference type="Proteomes" id="UP000236745">
    <property type="component" value="Unassembled WGS sequence"/>
</dbReference>
<accession>A0A1H6CG41</accession>
<organism evidence="2 3">
    <name type="scientific">Marinobacterium lutimaris</name>
    <dbReference type="NCBI Taxonomy" id="568106"/>
    <lineage>
        <taxon>Bacteria</taxon>
        <taxon>Pseudomonadati</taxon>
        <taxon>Pseudomonadota</taxon>
        <taxon>Gammaproteobacteria</taxon>
        <taxon>Oceanospirillales</taxon>
        <taxon>Oceanospirillaceae</taxon>
        <taxon>Marinobacterium</taxon>
    </lineage>
</organism>
<evidence type="ECO:0000313" key="2">
    <source>
        <dbReference type="EMBL" id="SEG71980.1"/>
    </source>
</evidence>
<feature type="chain" id="PRO_5009294811" evidence="1">
    <location>
        <begin position="25"/>
        <end position="131"/>
    </location>
</feature>
<protein>
    <submittedName>
        <fullName evidence="2">Uncharacterized protein</fullName>
    </submittedName>
</protein>
<proteinExistence type="predicted"/>
<evidence type="ECO:0000256" key="1">
    <source>
        <dbReference type="SAM" id="SignalP"/>
    </source>
</evidence>
<reference evidence="2 3" key="1">
    <citation type="submission" date="2016-10" db="EMBL/GenBank/DDBJ databases">
        <authorList>
            <person name="de Groot N.N."/>
        </authorList>
    </citation>
    <scope>NUCLEOTIDE SEQUENCE [LARGE SCALE GENOMIC DNA]</scope>
    <source>
        <strain evidence="2 3">DSM 22012</strain>
    </source>
</reference>
<sequence length="131" mass="14458">MGLSMLRNVIVAMGILFAPLAVSAEPVQEAAAEGECVKVGDMKYEMEETQFGGSELAWEAQVENRCATPFDMVLELHFQDEAGNTLYSSRVVETVNAGENRSTSKRMVVPSRVQESFAGIKLESEERERPL</sequence>
<dbReference type="AlphaFoldDB" id="A0A1H6CG41"/>